<evidence type="ECO:0000259" key="12">
    <source>
        <dbReference type="PROSITE" id="PS50141"/>
    </source>
</evidence>
<dbReference type="GO" id="GO:0008033">
    <property type="term" value="P:tRNA processing"/>
    <property type="evidence" value="ECO:0007669"/>
    <property type="project" value="UniProtKB-KW"/>
</dbReference>
<keyword evidence="13" id="KW-1185">Reference proteome</keyword>
<keyword evidence="2" id="KW-0479">Metal-binding</keyword>
<dbReference type="GO" id="GO:0003723">
    <property type="term" value="F:RNA binding"/>
    <property type="evidence" value="ECO:0007669"/>
    <property type="project" value="InterPro"/>
</dbReference>
<evidence type="ECO:0000256" key="11">
    <source>
        <dbReference type="ARBA" id="ARBA00047635"/>
    </source>
</evidence>
<evidence type="ECO:0000256" key="3">
    <source>
        <dbReference type="ARBA" id="ARBA00022801"/>
    </source>
</evidence>
<dbReference type="EC" id="3.5.4.34" evidence="8"/>
<comment type="catalytic activity">
    <reaction evidence="11">
        <text>adenosine(37) in tRNA(Ala) + H2O + H(+) = inosine(37) in tRNA(Ala) + NH4(+)</text>
        <dbReference type="Rhea" id="RHEA:50968"/>
        <dbReference type="Rhea" id="RHEA-COMP:12855"/>
        <dbReference type="Rhea" id="RHEA-COMP:12856"/>
        <dbReference type="ChEBI" id="CHEBI:15377"/>
        <dbReference type="ChEBI" id="CHEBI:15378"/>
        <dbReference type="ChEBI" id="CHEBI:28938"/>
        <dbReference type="ChEBI" id="CHEBI:74411"/>
        <dbReference type="ChEBI" id="CHEBI:82852"/>
        <dbReference type="EC" id="3.5.4.34"/>
    </reaction>
</comment>
<comment type="function">
    <text evidence="6">Specifically deaminates adenosine-37 to inosine in tRNA-Ala.</text>
</comment>
<dbReference type="KEGG" id="csol:105363747"/>
<evidence type="ECO:0000256" key="9">
    <source>
        <dbReference type="ARBA" id="ARBA00040502"/>
    </source>
</evidence>
<evidence type="ECO:0000256" key="5">
    <source>
        <dbReference type="ARBA" id="ARBA00037026"/>
    </source>
</evidence>
<evidence type="ECO:0000256" key="4">
    <source>
        <dbReference type="ARBA" id="ARBA00022833"/>
    </source>
</evidence>
<dbReference type="Proteomes" id="UP000695007">
    <property type="component" value="Unplaced"/>
</dbReference>
<dbReference type="InterPro" id="IPR002466">
    <property type="entry name" value="A_deamin"/>
</dbReference>
<organism evidence="13 14">
    <name type="scientific">Ceratosolen solmsi marchali</name>
    <dbReference type="NCBI Taxonomy" id="326594"/>
    <lineage>
        <taxon>Eukaryota</taxon>
        <taxon>Metazoa</taxon>
        <taxon>Ecdysozoa</taxon>
        <taxon>Arthropoda</taxon>
        <taxon>Hexapoda</taxon>
        <taxon>Insecta</taxon>
        <taxon>Pterygota</taxon>
        <taxon>Neoptera</taxon>
        <taxon>Endopterygota</taxon>
        <taxon>Hymenoptera</taxon>
        <taxon>Apocrita</taxon>
        <taxon>Proctotrupomorpha</taxon>
        <taxon>Chalcidoidea</taxon>
        <taxon>Agaonidae</taxon>
        <taxon>Agaoninae</taxon>
        <taxon>Ceratosolen</taxon>
    </lineage>
</organism>
<dbReference type="AlphaFoldDB" id="A0AAJ7DXB6"/>
<dbReference type="PROSITE" id="PS50141">
    <property type="entry name" value="A_DEAMIN_EDITASE"/>
    <property type="match status" value="1"/>
</dbReference>
<proteinExistence type="inferred from homology"/>
<comment type="cofactor">
    <cofactor evidence="5">
        <name>1D-myo-inositol hexakisphosphate</name>
        <dbReference type="ChEBI" id="CHEBI:58130"/>
    </cofactor>
</comment>
<sequence length="398" mass="45793">MGNIDDEVAKLCLDKYASLKKTGKPSENEWTVLSGVVLQKVSKKLCVVSLCTGTKCLSGMELRNTRYEERGDRLSDSHAEILARRAFLRYLYNQIELLIRNQKCDIFYLEDNKVKLNDVSFYFYSSQTPCGDCSIIPKLSNEFDDSASSCKRIKRESIDIEVEYGLKVTDIYRTGAKCVESENRQDPRKDGVNYHLVGPLRTKPGRGDRTLSLSCSDKIAKWNVMGVQGALLSLMIPSIRFERIIIGGGCPYSFESMQRGISRRFDTKIKHPIITQSKLSFESRKHGCLRCKPCPSSIVWCEVPERQIEIAVNGIKQGATKKKKNSSSLLISRKELFKTFLRVYDMLFDAKQLQHPKKIMYFHYKQYSLCYQNLWKDTLKVFHAWPVKPLYLQECLSF</sequence>
<feature type="domain" description="A to I editase" evidence="12">
    <location>
        <begin position="49"/>
        <end position="372"/>
    </location>
</feature>
<evidence type="ECO:0000313" key="14">
    <source>
        <dbReference type="RefSeq" id="XP_011499816.1"/>
    </source>
</evidence>
<dbReference type="SMART" id="SM00552">
    <property type="entry name" value="ADEAMc"/>
    <property type="match status" value="1"/>
</dbReference>
<comment type="similarity">
    <text evidence="7">Belongs to the ADAT1 family.</text>
</comment>
<evidence type="ECO:0000256" key="8">
    <source>
        <dbReference type="ARBA" id="ARBA00038940"/>
    </source>
</evidence>
<dbReference type="PANTHER" id="PTHR46516:SF1">
    <property type="entry name" value="TRNA-SPECIFIC ADENOSINE DEAMINASE 1"/>
    <property type="match status" value="1"/>
</dbReference>
<dbReference type="GO" id="GO:0046872">
    <property type="term" value="F:metal ion binding"/>
    <property type="evidence" value="ECO:0007669"/>
    <property type="project" value="UniProtKB-KW"/>
</dbReference>
<accession>A0AAJ7DXB6</accession>
<evidence type="ECO:0000256" key="1">
    <source>
        <dbReference type="ARBA" id="ARBA00022694"/>
    </source>
</evidence>
<evidence type="ECO:0000256" key="10">
    <source>
        <dbReference type="ARBA" id="ARBA00041760"/>
    </source>
</evidence>
<dbReference type="GO" id="GO:0043829">
    <property type="term" value="F:tRNA-specific adenosine-37 deaminase activity"/>
    <property type="evidence" value="ECO:0007669"/>
    <property type="project" value="UniProtKB-EC"/>
</dbReference>
<evidence type="ECO:0000313" key="13">
    <source>
        <dbReference type="Proteomes" id="UP000695007"/>
    </source>
</evidence>
<dbReference type="Pfam" id="PF02137">
    <property type="entry name" value="A_deamin"/>
    <property type="match status" value="1"/>
</dbReference>
<reference evidence="14" key="1">
    <citation type="submission" date="2025-08" db="UniProtKB">
        <authorList>
            <consortium name="RefSeq"/>
        </authorList>
    </citation>
    <scope>IDENTIFICATION</scope>
</reference>
<gene>
    <name evidence="14" type="primary">LOC105363747</name>
</gene>
<name>A0AAJ7DXB6_9HYME</name>
<evidence type="ECO:0000256" key="2">
    <source>
        <dbReference type="ARBA" id="ARBA00022723"/>
    </source>
</evidence>
<evidence type="ECO:0000256" key="7">
    <source>
        <dbReference type="ARBA" id="ARBA00038326"/>
    </source>
</evidence>
<evidence type="ECO:0000256" key="6">
    <source>
        <dbReference type="ARBA" id="ARBA00037784"/>
    </source>
</evidence>
<dbReference type="RefSeq" id="XP_011499816.1">
    <property type="nucleotide sequence ID" value="XM_011501514.1"/>
</dbReference>
<dbReference type="CTD" id="23536"/>
<keyword evidence="4" id="KW-0862">Zinc</keyword>
<keyword evidence="3" id="KW-0378">Hydrolase</keyword>
<protein>
    <recommendedName>
        <fullName evidence="9">tRNA-specific adenosine deaminase 1</fullName>
        <ecNumber evidence="8">3.5.4.34</ecNumber>
    </recommendedName>
    <alternativeName>
        <fullName evidence="10">tRNA-specific adenosine-37 deaminase</fullName>
    </alternativeName>
</protein>
<dbReference type="GeneID" id="105363747"/>
<keyword evidence="1" id="KW-0819">tRNA processing</keyword>
<dbReference type="PANTHER" id="PTHR46516">
    <property type="entry name" value="TRNA-SPECIFIC ADENOSINE DEAMINASE 1"/>
    <property type="match status" value="1"/>
</dbReference>